<dbReference type="GO" id="GO:0005886">
    <property type="term" value="C:plasma membrane"/>
    <property type="evidence" value="ECO:0007669"/>
    <property type="project" value="UniProtKB-SubCell"/>
</dbReference>
<evidence type="ECO:0000313" key="9">
    <source>
        <dbReference type="Proteomes" id="UP000053464"/>
    </source>
</evidence>
<evidence type="ECO:0000256" key="4">
    <source>
        <dbReference type="ARBA" id="ARBA00022989"/>
    </source>
</evidence>
<organism evidence="8 9">
    <name type="scientific">Aurantiacibacter luteus</name>
    <dbReference type="NCBI Taxonomy" id="1581420"/>
    <lineage>
        <taxon>Bacteria</taxon>
        <taxon>Pseudomonadati</taxon>
        <taxon>Pseudomonadota</taxon>
        <taxon>Alphaproteobacteria</taxon>
        <taxon>Sphingomonadales</taxon>
        <taxon>Erythrobacteraceae</taxon>
        <taxon>Aurantiacibacter</taxon>
    </lineage>
</organism>
<gene>
    <name evidence="8" type="ORF">AAW00_10225</name>
</gene>
<proteinExistence type="inferred from homology"/>
<reference evidence="8 9" key="1">
    <citation type="submission" date="2015-04" db="EMBL/GenBank/DDBJ databases">
        <title>The draft genome sequence of Erythrobacter luteus KA37.</title>
        <authorList>
            <person name="Zhuang L."/>
            <person name="Liu Y."/>
            <person name="Shao Z."/>
        </authorList>
    </citation>
    <scope>NUCLEOTIDE SEQUENCE [LARGE SCALE GENOMIC DNA]</scope>
    <source>
        <strain evidence="8 9">KA37</strain>
    </source>
</reference>
<dbReference type="STRING" id="1581420.AAW00_10225"/>
<comment type="similarity">
    <text evidence="6">Belongs to the TVP38/TMEM64 family.</text>
</comment>
<comment type="caution">
    <text evidence="8">The sequence shown here is derived from an EMBL/GenBank/DDBJ whole genome shotgun (WGS) entry which is preliminary data.</text>
</comment>
<evidence type="ECO:0000256" key="1">
    <source>
        <dbReference type="ARBA" id="ARBA00004651"/>
    </source>
</evidence>
<evidence type="ECO:0000256" key="6">
    <source>
        <dbReference type="RuleBase" id="RU366058"/>
    </source>
</evidence>
<comment type="caution">
    <text evidence="6">Lacks conserved residue(s) required for the propagation of feature annotation.</text>
</comment>
<accession>A0A0G9MUZ4</accession>
<evidence type="ECO:0000259" key="7">
    <source>
        <dbReference type="Pfam" id="PF09335"/>
    </source>
</evidence>
<dbReference type="EMBL" id="LBHB01000002">
    <property type="protein sequence ID" value="KLE34572.1"/>
    <property type="molecule type" value="Genomic_DNA"/>
</dbReference>
<feature type="transmembrane region" description="Helical" evidence="6">
    <location>
        <begin position="28"/>
        <end position="48"/>
    </location>
</feature>
<feature type="domain" description="VTT" evidence="7">
    <location>
        <begin position="49"/>
        <end position="159"/>
    </location>
</feature>
<dbReference type="PANTHER" id="PTHR12677:SF59">
    <property type="entry name" value="GOLGI APPARATUS MEMBRANE PROTEIN TVP38-RELATED"/>
    <property type="match status" value="1"/>
</dbReference>
<sequence>MDSTIAAWLPLGLLESLAATPWGPFVLPVLIAMLTAGFTGFSVPGTLAPMSFISGLLLGIGGILAVALGVLVGSHLLFLASRRWLAERMQARFGERLSGVSEHLGRKGSIYVAVARLTGVPHIVVTAGCAATPITARAFLTASLLGMLPAITLAHMAGQAL</sequence>
<dbReference type="InterPro" id="IPR032816">
    <property type="entry name" value="VTT_dom"/>
</dbReference>
<feature type="transmembrane region" description="Helical" evidence="6">
    <location>
        <begin position="138"/>
        <end position="158"/>
    </location>
</feature>
<keyword evidence="3 6" id="KW-0812">Transmembrane</keyword>
<dbReference type="Pfam" id="PF09335">
    <property type="entry name" value="VTT_dom"/>
    <property type="match status" value="1"/>
</dbReference>
<dbReference type="AlphaFoldDB" id="A0A0G9MUZ4"/>
<keyword evidence="4 6" id="KW-1133">Transmembrane helix</keyword>
<keyword evidence="9" id="KW-1185">Reference proteome</keyword>
<protein>
    <recommendedName>
        <fullName evidence="6">TVP38/TMEM64 family membrane protein</fullName>
    </recommendedName>
</protein>
<dbReference type="OrthoDB" id="7407683at2"/>
<name>A0A0G9MUZ4_9SPHN</name>
<evidence type="ECO:0000313" key="8">
    <source>
        <dbReference type="EMBL" id="KLE34572.1"/>
    </source>
</evidence>
<evidence type="ECO:0000256" key="2">
    <source>
        <dbReference type="ARBA" id="ARBA00022475"/>
    </source>
</evidence>
<dbReference type="PATRIC" id="fig|1581420.6.peg.2096"/>
<dbReference type="InterPro" id="IPR015414">
    <property type="entry name" value="TMEM64"/>
</dbReference>
<feature type="transmembrane region" description="Helical" evidence="6">
    <location>
        <begin position="55"/>
        <end position="80"/>
    </location>
</feature>
<evidence type="ECO:0000256" key="3">
    <source>
        <dbReference type="ARBA" id="ARBA00022692"/>
    </source>
</evidence>
<dbReference type="Proteomes" id="UP000053464">
    <property type="component" value="Unassembled WGS sequence"/>
</dbReference>
<keyword evidence="5 6" id="KW-0472">Membrane</keyword>
<dbReference type="RefSeq" id="WP_047004219.1">
    <property type="nucleotide sequence ID" value="NZ_LBHB01000002.1"/>
</dbReference>
<dbReference type="PANTHER" id="PTHR12677">
    <property type="entry name" value="GOLGI APPARATUS MEMBRANE PROTEIN TVP38-RELATED"/>
    <property type="match status" value="1"/>
</dbReference>
<keyword evidence="2 6" id="KW-1003">Cell membrane</keyword>
<evidence type="ECO:0000256" key="5">
    <source>
        <dbReference type="ARBA" id="ARBA00023136"/>
    </source>
</evidence>
<comment type="subcellular location">
    <subcellularLocation>
        <location evidence="1 6">Cell membrane</location>
        <topology evidence="1 6">Multi-pass membrane protein</topology>
    </subcellularLocation>
</comment>